<dbReference type="RefSeq" id="WP_317936308.1">
    <property type="nucleotide sequence ID" value="NZ_JAUBDH010000007.1"/>
</dbReference>
<dbReference type="Gene3D" id="1.20.140.10">
    <property type="entry name" value="Butyryl-CoA Dehydrogenase, subunit A, domain 3"/>
    <property type="match status" value="1"/>
</dbReference>
<evidence type="ECO:0000259" key="2">
    <source>
        <dbReference type="Pfam" id="PF02771"/>
    </source>
</evidence>
<accession>A0ABU4G1C8</accession>
<dbReference type="InterPro" id="IPR013107">
    <property type="entry name" value="Acyl-CoA_DH_C"/>
</dbReference>
<evidence type="ECO:0000256" key="1">
    <source>
        <dbReference type="ARBA" id="ARBA00023002"/>
    </source>
</evidence>
<dbReference type="EMBL" id="JAUBDH010000007">
    <property type="protein sequence ID" value="MDW0110748.1"/>
    <property type="molecule type" value="Genomic_DNA"/>
</dbReference>
<comment type="caution">
    <text evidence="4">The sequence shown here is derived from an EMBL/GenBank/DDBJ whole genome shotgun (WGS) entry which is preliminary data.</text>
</comment>
<dbReference type="SUPFAM" id="SSF56645">
    <property type="entry name" value="Acyl-CoA dehydrogenase NM domain-like"/>
    <property type="match status" value="1"/>
</dbReference>
<proteinExistence type="predicted"/>
<sequence length="351" mass="38923">MLSEDLSKLIRSASFEIEQLGTLPDDLLQLAFEEKLFKLFIPEELGGRGLSLPEAARVFEDMSYEDGSLGWLTTIGSGGNLFLENMTETQAKELYSPAEAVIAGSGYATGEAHAQSDGYMVSGEWRYCSGAPYASMFTANTIIWRDGQETDEMRACTFMPDQVEVIEDWNAFGLKGTGSHTIRVKNAFVPFDRTFSVVEKVNTLGSPVHSFPFVQFSQVSFASVCLGLGARFLEEAHTLAEHAKSRWNAEKIAGTVRLLKEQQSRFSQAQQLFHSAVERRWDMHVNGSLDDHELAQLSAVCMESSDIATDCAVQLFRNLGMQAVIETSPVNRAFRDLWTAGQHGFLTRSLT</sequence>
<dbReference type="InterPro" id="IPR036250">
    <property type="entry name" value="AcylCo_DH-like_C"/>
</dbReference>
<dbReference type="Pfam" id="PF02771">
    <property type="entry name" value="Acyl-CoA_dh_N"/>
    <property type="match status" value="1"/>
</dbReference>
<dbReference type="Gene3D" id="1.10.540.10">
    <property type="entry name" value="Acyl-CoA dehydrogenase/oxidase, N-terminal domain"/>
    <property type="match status" value="1"/>
</dbReference>
<feature type="domain" description="Acyl-CoA dehydrogenase/oxidase N-terminal" evidence="2">
    <location>
        <begin position="16"/>
        <end position="94"/>
    </location>
</feature>
<dbReference type="Proteomes" id="UP001280629">
    <property type="component" value="Unassembled WGS sequence"/>
</dbReference>
<protein>
    <submittedName>
        <fullName evidence="4">Acyl-CoA dehydrogenase family protein</fullName>
    </submittedName>
</protein>
<evidence type="ECO:0000259" key="3">
    <source>
        <dbReference type="Pfam" id="PF08028"/>
    </source>
</evidence>
<gene>
    <name evidence="4" type="ORF">QT716_11935</name>
</gene>
<dbReference type="PANTHER" id="PTHR43884">
    <property type="entry name" value="ACYL-COA DEHYDROGENASE"/>
    <property type="match status" value="1"/>
</dbReference>
<name>A0ABU4G1C8_9BACL</name>
<dbReference type="InterPro" id="IPR037069">
    <property type="entry name" value="AcylCoA_DH/ox_N_sf"/>
</dbReference>
<dbReference type="InterPro" id="IPR046373">
    <property type="entry name" value="Acyl-CoA_Oxase/DH_mid-dom_sf"/>
</dbReference>
<dbReference type="PIRSF" id="PIRSF016578">
    <property type="entry name" value="HsaA"/>
    <property type="match status" value="1"/>
</dbReference>
<dbReference type="InterPro" id="IPR013786">
    <property type="entry name" value="AcylCoA_DH/ox_N"/>
</dbReference>
<evidence type="ECO:0000313" key="4">
    <source>
        <dbReference type="EMBL" id="MDW0110748.1"/>
    </source>
</evidence>
<reference evidence="4 5" key="1">
    <citation type="submission" date="2023-06" db="EMBL/GenBank/DDBJ databases">
        <title>Sporosarcina sp. nov., isolated from Korean traditional fermented seafood 'Jeotgal'.</title>
        <authorList>
            <person name="Yang A.-I."/>
            <person name="Shin N.-R."/>
        </authorList>
    </citation>
    <scope>NUCLEOTIDE SEQUENCE [LARGE SCALE GENOMIC DNA]</scope>
    <source>
        <strain evidence="4 5">KCTC3840</strain>
    </source>
</reference>
<dbReference type="PANTHER" id="PTHR43884:SF12">
    <property type="entry name" value="ISOVALERYL-COA DEHYDROGENASE, MITOCHONDRIAL-RELATED"/>
    <property type="match status" value="1"/>
</dbReference>
<feature type="domain" description="Acyl-CoA dehydrogenase C-terminal" evidence="3">
    <location>
        <begin position="221"/>
        <end position="346"/>
    </location>
</feature>
<evidence type="ECO:0000313" key="5">
    <source>
        <dbReference type="Proteomes" id="UP001280629"/>
    </source>
</evidence>
<dbReference type="InterPro" id="IPR009100">
    <property type="entry name" value="AcylCoA_DH/oxidase_NM_dom_sf"/>
</dbReference>
<dbReference type="Gene3D" id="2.40.110.10">
    <property type="entry name" value="Butyryl-CoA Dehydrogenase, subunit A, domain 2"/>
    <property type="match status" value="1"/>
</dbReference>
<keyword evidence="5" id="KW-1185">Reference proteome</keyword>
<dbReference type="SUPFAM" id="SSF47203">
    <property type="entry name" value="Acyl-CoA dehydrogenase C-terminal domain-like"/>
    <property type="match status" value="1"/>
</dbReference>
<dbReference type="Pfam" id="PF08028">
    <property type="entry name" value="Acyl-CoA_dh_2"/>
    <property type="match status" value="1"/>
</dbReference>
<keyword evidence="1" id="KW-0560">Oxidoreductase</keyword>
<organism evidence="4 5">
    <name type="scientific">Sporosarcina aquimarina</name>
    <dbReference type="NCBI Taxonomy" id="114975"/>
    <lineage>
        <taxon>Bacteria</taxon>
        <taxon>Bacillati</taxon>
        <taxon>Bacillota</taxon>
        <taxon>Bacilli</taxon>
        <taxon>Bacillales</taxon>
        <taxon>Caryophanaceae</taxon>
        <taxon>Sporosarcina</taxon>
    </lineage>
</organism>